<keyword evidence="4" id="KW-1185">Reference proteome</keyword>
<evidence type="ECO:0000256" key="1">
    <source>
        <dbReference type="RuleBase" id="RU363098"/>
    </source>
</evidence>
<sequence>MGKFKDKNVAKCAAGMGLCFSSTYATVDVLPHEVDTELPDIKRNGYVFSDGFGKITPDLAHEVLEKLKLDVHCTSCAYQIRYAGFRGVFARWPSRGDTIRLALRDSMKNFNSKHTILEICSWTRFQPGFLNRQIITLLSVLGVPDEIFCDMQESMLYKLNRILDDTDVAFEILTASCAEKGNT</sequence>
<proteinExistence type="inferred from homology"/>
<comment type="similarity">
    <text evidence="1">Belongs to the RdRP family.</text>
</comment>
<dbReference type="InterPro" id="IPR057596">
    <property type="entry name" value="RDRP_core"/>
</dbReference>
<name>A0ABD1C151_CARAN</name>
<keyword evidence="1 3" id="KW-0696">RNA-directed RNA polymerase</keyword>
<evidence type="ECO:0000259" key="2">
    <source>
        <dbReference type="Pfam" id="PF05183"/>
    </source>
</evidence>
<dbReference type="InterPro" id="IPR007855">
    <property type="entry name" value="RDRP"/>
</dbReference>
<dbReference type="AlphaFoldDB" id="A0ABD1C151"/>
<dbReference type="Pfam" id="PF05183">
    <property type="entry name" value="RdRP"/>
    <property type="match status" value="1"/>
</dbReference>
<keyword evidence="1" id="KW-0943">RNA-mediated gene silencing</keyword>
<dbReference type="Proteomes" id="UP001558713">
    <property type="component" value="Unassembled WGS sequence"/>
</dbReference>
<accession>A0ABD1C151</accession>
<dbReference type="PANTHER" id="PTHR23079:SF18">
    <property type="entry name" value="RNA-DEPENDENT RNA POLYMERASE 6"/>
    <property type="match status" value="1"/>
</dbReference>
<dbReference type="EC" id="2.7.7.48" evidence="1"/>
<gene>
    <name evidence="3" type="ORF">V5N11_022945</name>
</gene>
<feature type="domain" description="RDRP core" evidence="2">
    <location>
        <begin position="1"/>
        <end position="178"/>
    </location>
</feature>
<comment type="catalytic activity">
    <reaction evidence="1">
        <text>RNA(n) + a ribonucleoside 5'-triphosphate = RNA(n+1) + diphosphate</text>
        <dbReference type="Rhea" id="RHEA:21248"/>
        <dbReference type="Rhea" id="RHEA-COMP:14527"/>
        <dbReference type="Rhea" id="RHEA-COMP:17342"/>
        <dbReference type="ChEBI" id="CHEBI:33019"/>
        <dbReference type="ChEBI" id="CHEBI:61557"/>
        <dbReference type="ChEBI" id="CHEBI:140395"/>
        <dbReference type="EC" id="2.7.7.48"/>
    </reaction>
</comment>
<dbReference type="GO" id="GO:0003723">
    <property type="term" value="F:RNA binding"/>
    <property type="evidence" value="ECO:0007669"/>
    <property type="project" value="UniProtKB-KW"/>
</dbReference>
<dbReference type="GO" id="GO:0003968">
    <property type="term" value="F:RNA-directed RNA polymerase activity"/>
    <property type="evidence" value="ECO:0007669"/>
    <property type="project" value="UniProtKB-KW"/>
</dbReference>
<reference evidence="3 4" key="1">
    <citation type="submission" date="2024-04" db="EMBL/GenBank/DDBJ databases">
        <title>Genome assembly C_amara_ONT_v2.</title>
        <authorList>
            <person name="Yant L."/>
            <person name="Moore C."/>
            <person name="Slenker M."/>
        </authorList>
    </citation>
    <scope>NUCLEOTIDE SEQUENCE [LARGE SCALE GENOMIC DNA]</scope>
    <source>
        <tissue evidence="3">Leaf</tissue>
    </source>
</reference>
<dbReference type="EMBL" id="JBANAX010000082">
    <property type="protein sequence ID" value="KAL1223105.1"/>
    <property type="molecule type" value="Genomic_DNA"/>
</dbReference>
<keyword evidence="1" id="KW-0808">Transferase</keyword>
<keyword evidence="1" id="KW-0694">RNA-binding</keyword>
<comment type="caution">
    <text evidence="3">The sequence shown here is derived from an EMBL/GenBank/DDBJ whole genome shotgun (WGS) entry which is preliminary data.</text>
</comment>
<protein>
    <recommendedName>
        <fullName evidence="1">RNA-dependent RNA polymerase</fullName>
        <ecNumber evidence="1">2.7.7.48</ecNumber>
    </recommendedName>
</protein>
<evidence type="ECO:0000313" key="3">
    <source>
        <dbReference type="EMBL" id="KAL1223105.1"/>
    </source>
</evidence>
<dbReference type="GO" id="GO:0031047">
    <property type="term" value="P:regulatory ncRNA-mediated gene silencing"/>
    <property type="evidence" value="ECO:0007669"/>
    <property type="project" value="UniProtKB-KW"/>
</dbReference>
<comment type="function">
    <text evidence="1">Probably involved in the RNA silencing pathway and required for the generation of small interfering RNAs (siRNAs).</text>
</comment>
<dbReference type="PANTHER" id="PTHR23079">
    <property type="entry name" value="RNA-DEPENDENT RNA POLYMERASE"/>
    <property type="match status" value="1"/>
</dbReference>
<organism evidence="3 4">
    <name type="scientific">Cardamine amara subsp. amara</name>
    <dbReference type="NCBI Taxonomy" id="228776"/>
    <lineage>
        <taxon>Eukaryota</taxon>
        <taxon>Viridiplantae</taxon>
        <taxon>Streptophyta</taxon>
        <taxon>Embryophyta</taxon>
        <taxon>Tracheophyta</taxon>
        <taxon>Spermatophyta</taxon>
        <taxon>Magnoliopsida</taxon>
        <taxon>eudicotyledons</taxon>
        <taxon>Gunneridae</taxon>
        <taxon>Pentapetalae</taxon>
        <taxon>rosids</taxon>
        <taxon>malvids</taxon>
        <taxon>Brassicales</taxon>
        <taxon>Brassicaceae</taxon>
        <taxon>Cardamineae</taxon>
        <taxon>Cardamine</taxon>
    </lineage>
</organism>
<keyword evidence="1" id="KW-0548">Nucleotidyltransferase</keyword>
<evidence type="ECO:0000313" key="4">
    <source>
        <dbReference type="Proteomes" id="UP001558713"/>
    </source>
</evidence>